<reference evidence="5" key="1">
    <citation type="journal article" date="2023" name="bioRxiv">
        <title>Improved chromosome-level genome assembly for marigold (Tagetes erecta).</title>
        <authorList>
            <person name="Jiang F."/>
            <person name="Yuan L."/>
            <person name="Wang S."/>
            <person name="Wang H."/>
            <person name="Xu D."/>
            <person name="Wang A."/>
            <person name="Fan W."/>
        </authorList>
    </citation>
    <scope>NUCLEOTIDE SEQUENCE</scope>
    <source>
        <strain evidence="5">WSJ</strain>
        <tissue evidence="5">Leaf</tissue>
    </source>
</reference>
<evidence type="ECO:0000256" key="1">
    <source>
        <dbReference type="ARBA" id="ARBA00022527"/>
    </source>
</evidence>
<evidence type="ECO:0000256" key="3">
    <source>
        <dbReference type="ARBA" id="ARBA00022840"/>
    </source>
</evidence>
<dbReference type="GO" id="GO:0005524">
    <property type="term" value="F:ATP binding"/>
    <property type="evidence" value="ECO:0007669"/>
    <property type="project" value="UniProtKB-KW"/>
</dbReference>
<dbReference type="InterPro" id="IPR001245">
    <property type="entry name" value="Ser-Thr/Tyr_kinase_cat_dom"/>
</dbReference>
<dbReference type="PROSITE" id="PS50011">
    <property type="entry name" value="PROTEIN_KINASE_DOM"/>
    <property type="match status" value="1"/>
</dbReference>
<dbReference type="SUPFAM" id="SSF56112">
    <property type="entry name" value="Protein kinase-like (PK-like)"/>
    <property type="match status" value="1"/>
</dbReference>
<comment type="caution">
    <text evidence="5">The sequence shown here is derived from an EMBL/GenBank/DDBJ whole genome shotgun (WGS) entry which is preliminary data.</text>
</comment>
<dbReference type="GO" id="GO:0004674">
    <property type="term" value="F:protein serine/threonine kinase activity"/>
    <property type="evidence" value="ECO:0007669"/>
    <property type="project" value="UniProtKB-KW"/>
</dbReference>
<feature type="domain" description="Protein kinase" evidence="4">
    <location>
        <begin position="197"/>
        <end position="489"/>
    </location>
</feature>
<dbReference type="Pfam" id="PF07714">
    <property type="entry name" value="PK_Tyr_Ser-Thr"/>
    <property type="match status" value="1"/>
</dbReference>
<accession>A0AAD8P983</accession>
<dbReference type="AlphaFoldDB" id="A0AAD8P983"/>
<evidence type="ECO:0000256" key="2">
    <source>
        <dbReference type="ARBA" id="ARBA00022741"/>
    </source>
</evidence>
<gene>
    <name evidence="5" type="ORF">QVD17_02904</name>
</gene>
<organism evidence="5 6">
    <name type="scientific">Tagetes erecta</name>
    <name type="common">African marigold</name>
    <dbReference type="NCBI Taxonomy" id="13708"/>
    <lineage>
        <taxon>Eukaryota</taxon>
        <taxon>Viridiplantae</taxon>
        <taxon>Streptophyta</taxon>
        <taxon>Embryophyta</taxon>
        <taxon>Tracheophyta</taxon>
        <taxon>Spermatophyta</taxon>
        <taxon>Magnoliopsida</taxon>
        <taxon>eudicotyledons</taxon>
        <taxon>Gunneridae</taxon>
        <taxon>Pentapetalae</taxon>
        <taxon>asterids</taxon>
        <taxon>campanulids</taxon>
        <taxon>Asterales</taxon>
        <taxon>Asteraceae</taxon>
        <taxon>Asteroideae</taxon>
        <taxon>Heliantheae alliance</taxon>
        <taxon>Tageteae</taxon>
        <taxon>Tagetes</taxon>
    </lineage>
</organism>
<name>A0AAD8P983_TARER</name>
<keyword evidence="2" id="KW-0547">Nucleotide-binding</keyword>
<keyword evidence="1" id="KW-0808">Transferase</keyword>
<keyword evidence="1" id="KW-0723">Serine/threonine-protein kinase</keyword>
<evidence type="ECO:0000313" key="5">
    <source>
        <dbReference type="EMBL" id="KAK1437119.1"/>
    </source>
</evidence>
<proteinExistence type="predicted"/>
<protein>
    <recommendedName>
        <fullName evidence="4">Protein kinase domain-containing protein</fullName>
    </recommendedName>
</protein>
<dbReference type="PANTHER" id="PTHR47989">
    <property type="entry name" value="OS01G0750732 PROTEIN"/>
    <property type="match status" value="1"/>
</dbReference>
<evidence type="ECO:0000313" key="6">
    <source>
        <dbReference type="Proteomes" id="UP001229421"/>
    </source>
</evidence>
<dbReference type="Proteomes" id="UP001229421">
    <property type="component" value="Unassembled WGS sequence"/>
</dbReference>
<dbReference type="InterPro" id="IPR000719">
    <property type="entry name" value="Prot_kinase_dom"/>
</dbReference>
<keyword evidence="3" id="KW-0067">ATP-binding</keyword>
<evidence type="ECO:0000259" key="4">
    <source>
        <dbReference type="PROSITE" id="PS50011"/>
    </source>
</evidence>
<keyword evidence="6" id="KW-1185">Reference proteome</keyword>
<dbReference type="EMBL" id="JAUHHV010000001">
    <property type="protein sequence ID" value="KAK1437119.1"/>
    <property type="molecule type" value="Genomic_DNA"/>
</dbReference>
<dbReference type="Gene3D" id="3.30.200.20">
    <property type="entry name" value="Phosphorylase Kinase, domain 1"/>
    <property type="match status" value="1"/>
</dbReference>
<dbReference type="Gene3D" id="1.10.510.10">
    <property type="entry name" value="Transferase(Phosphotransferase) domain 1"/>
    <property type="match status" value="1"/>
</dbReference>
<sequence>MIRLFSVVQPCVKPLRSPFLSLGCGICFSKPPANSNYYTEKSSWSDSFSNFVTQGGRNGTRLQTSATILKKHENIERQILEKQDESHSNIEIQHLIQLAELKQIDFDTSVEAGNSMKEFAVQAAKDFGATHVILDSPKKEDQKYVMDNLTCAVLMMSRTGRVEALRGPKPDDSNTGTPSAREYDKGLLQFDENICTVCGHERLSNGGFFSQFSYTELAFATYGFSQKYVLSRSRKRVYKGTLPSGLQIVIRKHFFAAIKEYEFRSLALKLGSIKHENVGTLLGFCSEGYHRFLVYEYVCYQSLNTHLSARSKELTWDKRLKIALGTSKGLQYLHTHNIFGRLRPKNILLTHDFEPQLANFGLTKNPYEDINHSSEARVMKTFEYLAPEYGDTGTDSSITDVYSFGVVLLELLTGRKTLEDTCGKSFLRWARPLLEEKVYMELVDPSIKDDMNLLHLVLIVRVVEKCLSYDPSERCSISEVVTDLTHIIEIQDHSPVNS</sequence>
<dbReference type="PANTHER" id="PTHR47989:SF8">
    <property type="entry name" value="INACTIVE PROTEIN KINASE SELMODRAFT_444075-LIKE"/>
    <property type="match status" value="1"/>
</dbReference>
<dbReference type="InterPro" id="IPR011009">
    <property type="entry name" value="Kinase-like_dom_sf"/>
</dbReference>
<keyword evidence="1" id="KW-0418">Kinase</keyword>